<accession>A0AAN7MHG5</accession>
<organism evidence="1 2">
    <name type="scientific">Mycteria americana</name>
    <name type="common">Wood stork</name>
    <dbReference type="NCBI Taxonomy" id="33587"/>
    <lineage>
        <taxon>Eukaryota</taxon>
        <taxon>Metazoa</taxon>
        <taxon>Chordata</taxon>
        <taxon>Craniata</taxon>
        <taxon>Vertebrata</taxon>
        <taxon>Euteleostomi</taxon>
        <taxon>Archelosauria</taxon>
        <taxon>Archosauria</taxon>
        <taxon>Dinosauria</taxon>
        <taxon>Saurischia</taxon>
        <taxon>Theropoda</taxon>
        <taxon>Coelurosauria</taxon>
        <taxon>Aves</taxon>
        <taxon>Neognathae</taxon>
        <taxon>Neoaves</taxon>
        <taxon>Aequornithes</taxon>
        <taxon>Ciconiiformes</taxon>
        <taxon>Ciconiidae</taxon>
        <taxon>Mycteria</taxon>
    </lineage>
</organism>
<sequence>MDRYGDQRKLNGCKRCNAQRCGLGGERLERCPAGKDPGVLVDSRLKTRRQRGRVAKKVEDILACGCDRPPRSALARPHLERCVRRWVPHDKRDVEGLERVQRRATELGKGLEHKADGERLRDLGLLSLERRRLRGDLIVLHNDLRGGRREVGVGLFSRVTSDRTRGSGLKLRQGRFRLDIGNNFFPKRVVQHWTGLPREAVESPPLEVSKSRVDVALRDVV</sequence>
<keyword evidence="2" id="KW-1185">Reference proteome</keyword>
<protein>
    <submittedName>
        <fullName evidence="1">Uncharacterized protein</fullName>
    </submittedName>
</protein>
<dbReference type="AlphaFoldDB" id="A0AAN7MHG5"/>
<dbReference type="PANTHER" id="PTHR33332">
    <property type="entry name" value="REVERSE TRANSCRIPTASE DOMAIN-CONTAINING PROTEIN"/>
    <property type="match status" value="1"/>
</dbReference>
<dbReference type="Proteomes" id="UP001333110">
    <property type="component" value="Unassembled WGS sequence"/>
</dbReference>
<evidence type="ECO:0000313" key="2">
    <source>
        <dbReference type="Proteomes" id="UP001333110"/>
    </source>
</evidence>
<dbReference type="EMBL" id="JAUNZN010000039">
    <property type="protein sequence ID" value="KAK4806430.1"/>
    <property type="molecule type" value="Genomic_DNA"/>
</dbReference>
<proteinExistence type="predicted"/>
<comment type="caution">
    <text evidence="1">The sequence shown here is derived from an EMBL/GenBank/DDBJ whole genome shotgun (WGS) entry which is preliminary data.</text>
</comment>
<gene>
    <name evidence="1" type="ORF">QYF61_003932</name>
</gene>
<reference evidence="1 2" key="1">
    <citation type="journal article" date="2023" name="J. Hered.">
        <title>Chromosome-level genome of the wood stork (Mycteria americana) provides insight into avian chromosome evolution.</title>
        <authorList>
            <person name="Flamio R. Jr."/>
            <person name="Ramstad K.M."/>
        </authorList>
    </citation>
    <scope>NUCLEOTIDE SEQUENCE [LARGE SCALE GENOMIC DNA]</scope>
    <source>
        <strain evidence="1">JAX WOST 10</strain>
    </source>
</reference>
<name>A0AAN7MHG5_MYCAM</name>
<evidence type="ECO:0000313" key="1">
    <source>
        <dbReference type="EMBL" id="KAK4806430.1"/>
    </source>
</evidence>